<accession>A0AAC9LN67</accession>
<reference evidence="1 2" key="1">
    <citation type="submission" date="2017-01" db="EMBL/GenBank/DDBJ databases">
        <title>Complete genome of Lacinutrix venerupis DOK2-8 isolated from seawater in Dokdo.</title>
        <authorList>
            <person name="Chi W.-J."/>
            <person name="Kim J.H."/>
        </authorList>
    </citation>
    <scope>NUCLEOTIDE SEQUENCE [LARGE SCALE GENOMIC DNA]</scope>
    <source>
        <strain evidence="1 2">DOK2-8</strain>
    </source>
</reference>
<dbReference type="EMBL" id="CP019352">
    <property type="protein sequence ID" value="APY00500.1"/>
    <property type="molecule type" value="Genomic_DNA"/>
</dbReference>
<dbReference type="Proteomes" id="UP000187506">
    <property type="component" value="Chromosome"/>
</dbReference>
<gene>
    <name evidence="1" type="ORF">BWR22_09275</name>
</gene>
<dbReference type="AlphaFoldDB" id="A0AAC9LN67"/>
<evidence type="ECO:0000313" key="2">
    <source>
        <dbReference type="Proteomes" id="UP000187506"/>
    </source>
</evidence>
<dbReference type="KEGG" id="lvn:BWR22_09275"/>
<protein>
    <submittedName>
        <fullName evidence="1">Uncharacterized protein</fullName>
    </submittedName>
</protein>
<name>A0AAC9LN67_9FLAO</name>
<proteinExistence type="predicted"/>
<keyword evidence="2" id="KW-1185">Reference proteome</keyword>
<sequence>MKAAVITKSTEYYISIKECLINTQGISNLIEDASNNKIIFEFTTHNAVEGLREKLIIFGTAIEFVFL</sequence>
<dbReference type="RefSeq" id="WP_076733406.1">
    <property type="nucleotide sequence ID" value="NZ_CP019352.1"/>
</dbReference>
<organism evidence="1 2">
    <name type="scientific">Lacinutrix venerupis</name>
    <dbReference type="NCBI Taxonomy" id="1486034"/>
    <lineage>
        <taxon>Bacteria</taxon>
        <taxon>Pseudomonadati</taxon>
        <taxon>Bacteroidota</taxon>
        <taxon>Flavobacteriia</taxon>
        <taxon>Flavobacteriales</taxon>
        <taxon>Flavobacteriaceae</taxon>
        <taxon>Lacinutrix</taxon>
    </lineage>
</organism>
<evidence type="ECO:0000313" key="1">
    <source>
        <dbReference type="EMBL" id="APY00500.1"/>
    </source>
</evidence>